<dbReference type="PANTHER" id="PTHR24421">
    <property type="entry name" value="NITRATE/NITRITE SENSOR PROTEIN NARX-RELATED"/>
    <property type="match status" value="1"/>
</dbReference>
<evidence type="ECO:0000256" key="14">
    <source>
        <dbReference type="ARBA" id="ARBA00024827"/>
    </source>
</evidence>
<feature type="transmembrane region" description="Helical" evidence="16">
    <location>
        <begin position="415"/>
        <end position="435"/>
    </location>
</feature>
<sequence>MKNKLKAIYWLQFICLLIVFHFATAQNVPQQNTATLPQLHDTAAINTMMQKGYSIREQNTDSSILLYTHTLNSSKLAGYNYGIGNSYLGLARAHSILNKDQEAIAYSYQALTYCTDTSNTNKELRFNIYHCMAQVYYYLGKFDSCAWYRYQALHIVELNPDLSIQVQMRAYGSILQFWMNVHNDIQHDRYIQSLWEHLNAIEKKAMAIGDSTLLVSIYFQKEAYYENIRLRDSSRYYCQLTCEMGRRLHVTPSIVIASLMNTAISLLQDKQPDKALEYVNEGLKEMPLQNKANNRYYVFAHFVLGEVYLQQKKYQAAVNALVPALKTAAAVHMIAYTDYAHKTLAQTYDALKDYKNAGEHWRLHAEILDSMQKDKKMELVYNVEMRYRIADKEREIAQKELSITRNKSRLRTQQFWIGGILCGTLLVLLVSLLLYRNSKHKHKLQTEKIRNLKQELQISSLQAMIAGEEKERSRIARELHDGLGGTLATIRTRLSYVFRKLTTSGESGHDLTEILQLLEEASVELRKTAHNLMPEILLREGLAKASLLFCERVRKGHMLEINTEIWGEVRRLPKDFELTAYRIIQELIHNTLKHARATQALVQIVFHESLLCITVEDNGTGITENNRQGEGMGLRTIEDRVKSLNGQMDIASSPGKGTSIYIELNIITTRQNILE</sequence>
<keyword evidence="8" id="KW-0808">Transferase</keyword>
<keyword evidence="12" id="KW-0902">Two-component regulatory system</keyword>
<dbReference type="GO" id="GO:0046872">
    <property type="term" value="F:metal ion binding"/>
    <property type="evidence" value="ECO:0007669"/>
    <property type="project" value="UniProtKB-KW"/>
</dbReference>
<dbReference type="InterPro" id="IPR003594">
    <property type="entry name" value="HATPase_dom"/>
</dbReference>
<dbReference type="InterPro" id="IPR036890">
    <property type="entry name" value="HATPase_C_sf"/>
</dbReference>
<feature type="chain" id="PRO_5011522658" description="Oxygen sensor histidine kinase NreB" evidence="17">
    <location>
        <begin position="26"/>
        <end position="675"/>
    </location>
</feature>
<evidence type="ECO:0000256" key="8">
    <source>
        <dbReference type="ARBA" id="ARBA00022679"/>
    </source>
</evidence>
<evidence type="ECO:0000259" key="18">
    <source>
        <dbReference type="PROSITE" id="PS50109"/>
    </source>
</evidence>
<dbReference type="Proteomes" id="UP000186917">
    <property type="component" value="Unassembled WGS sequence"/>
</dbReference>
<evidence type="ECO:0000256" key="1">
    <source>
        <dbReference type="ARBA" id="ARBA00000085"/>
    </source>
</evidence>
<dbReference type="InterPro" id="IPR004358">
    <property type="entry name" value="Sig_transdc_His_kin-like_C"/>
</dbReference>
<dbReference type="EMBL" id="FTOR01000001">
    <property type="protein sequence ID" value="SIS60344.1"/>
    <property type="molecule type" value="Genomic_DNA"/>
</dbReference>
<dbReference type="InterPro" id="IPR011712">
    <property type="entry name" value="Sig_transdc_His_kin_sub3_dim/P"/>
</dbReference>
<evidence type="ECO:0000313" key="20">
    <source>
        <dbReference type="Proteomes" id="UP000186917"/>
    </source>
</evidence>
<dbReference type="Pfam" id="PF02518">
    <property type="entry name" value="HATPase_c"/>
    <property type="match status" value="1"/>
</dbReference>
<dbReference type="STRING" id="477680.SAMN05421788_101164"/>
<keyword evidence="7" id="KW-0963">Cytoplasm</keyword>
<dbReference type="CDD" id="cd16917">
    <property type="entry name" value="HATPase_UhpB-NarQ-NarX-like"/>
    <property type="match status" value="1"/>
</dbReference>
<dbReference type="Gene3D" id="1.25.40.10">
    <property type="entry name" value="Tetratricopeptide repeat domain"/>
    <property type="match status" value="2"/>
</dbReference>
<organism evidence="19 20">
    <name type="scientific">Filimonas lacunae</name>
    <dbReference type="NCBI Taxonomy" id="477680"/>
    <lineage>
        <taxon>Bacteria</taxon>
        <taxon>Pseudomonadati</taxon>
        <taxon>Bacteroidota</taxon>
        <taxon>Chitinophagia</taxon>
        <taxon>Chitinophagales</taxon>
        <taxon>Chitinophagaceae</taxon>
        <taxon>Filimonas</taxon>
    </lineage>
</organism>
<evidence type="ECO:0000256" key="13">
    <source>
        <dbReference type="ARBA" id="ARBA00023014"/>
    </source>
</evidence>
<protein>
    <recommendedName>
        <fullName evidence="5">Oxygen sensor histidine kinase NreB</fullName>
        <ecNumber evidence="4">2.7.13.3</ecNumber>
    </recommendedName>
    <alternativeName>
        <fullName evidence="15">Nitrogen regulation protein B</fullName>
    </alternativeName>
</protein>
<name>A0A173MMJ4_9BACT</name>
<keyword evidence="16" id="KW-1133">Transmembrane helix</keyword>
<dbReference type="SMART" id="SM00028">
    <property type="entry name" value="TPR"/>
    <property type="match status" value="5"/>
</dbReference>
<comment type="cofactor">
    <cofactor evidence="2">
        <name>[4Fe-4S] cluster</name>
        <dbReference type="ChEBI" id="CHEBI:49883"/>
    </cofactor>
</comment>
<evidence type="ECO:0000256" key="5">
    <source>
        <dbReference type="ARBA" id="ARBA00017322"/>
    </source>
</evidence>
<keyword evidence="11" id="KW-0408">Iron</keyword>
<comment type="function">
    <text evidence="14">Member of the two-component regulatory system NreB/NreC involved in the control of dissimilatory nitrate/nitrite reduction in response to oxygen. NreB functions as a direct oxygen sensor histidine kinase which is autophosphorylated, in the absence of oxygen, probably at the conserved histidine residue, and transfers its phosphate group probably to a conserved aspartate residue of NreC. NreB/NreC activates the expression of the nitrate (narGHJI) and nitrite (nir) reductase operons, as well as the putative nitrate transporter gene narT.</text>
</comment>
<keyword evidence="13" id="KW-0411">Iron-sulfur</keyword>
<proteinExistence type="predicted"/>
<evidence type="ECO:0000256" key="3">
    <source>
        <dbReference type="ARBA" id="ARBA00004496"/>
    </source>
</evidence>
<dbReference type="Gene3D" id="1.20.5.1930">
    <property type="match status" value="1"/>
</dbReference>
<dbReference type="InterPro" id="IPR011990">
    <property type="entry name" value="TPR-like_helical_dom_sf"/>
</dbReference>
<dbReference type="Pfam" id="PF07730">
    <property type="entry name" value="HisKA_3"/>
    <property type="match status" value="1"/>
</dbReference>
<dbReference type="GO" id="GO:0000155">
    <property type="term" value="F:phosphorelay sensor kinase activity"/>
    <property type="evidence" value="ECO:0007669"/>
    <property type="project" value="InterPro"/>
</dbReference>
<dbReference type="InterPro" id="IPR005467">
    <property type="entry name" value="His_kinase_dom"/>
</dbReference>
<feature type="signal peptide" evidence="17">
    <location>
        <begin position="1"/>
        <end position="25"/>
    </location>
</feature>
<evidence type="ECO:0000256" key="12">
    <source>
        <dbReference type="ARBA" id="ARBA00023012"/>
    </source>
</evidence>
<dbReference type="SMART" id="SM00387">
    <property type="entry name" value="HATPase_c"/>
    <property type="match status" value="1"/>
</dbReference>
<dbReference type="GO" id="GO:0051539">
    <property type="term" value="F:4 iron, 4 sulfur cluster binding"/>
    <property type="evidence" value="ECO:0007669"/>
    <property type="project" value="UniProtKB-KW"/>
</dbReference>
<dbReference type="PRINTS" id="PR00344">
    <property type="entry name" value="BCTRLSENSOR"/>
</dbReference>
<evidence type="ECO:0000256" key="16">
    <source>
        <dbReference type="SAM" id="Phobius"/>
    </source>
</evidence>
<comment type="catalytic activity">
    <reaction evidence="1">
        <text>ATP + protein L-histidine = ADP + protein N-phospho-L-histidine.</text>
        <dbReference type="EC" id="2.7.13.3"/>
    </reaction>
</comment>
<keyword evidence="9" id="KW-0479">Metal-binding</keyword>
<dbReference type="EC" id="2.7.13.3" evidence="4"/>
<dbReference type="SUPFAM" id="SSF48452">
    <property type="entry name" value="TPR-like"/>
    <property type="match status" value="2"/>
</dbReference>
<evidence type="ECO:0000256" key="2">
    <source>
        <dbReference type="ARBA" id="ARBA00001966"/>
    </source>
</evidence>
<evidence type="ECO:0000256" key="10">
    <source>
        <dbReference type="ARBA" id="ARBA00022777"/>
    </source>
</evidence>
<evidence type="ECO:0000256" key="17">
    <source>
        <dbReference type="SAM" id="SignalP"/>
    </source>
</evidence>
<feature type="domain" description="Histidine kinase" evidence="18">
    <location>
        <begin position="582"/>
        <end position="668"/>
    </location>
</feature>
<dbReference type="PROSITE" id="PS50109">
    <property type="entry name" value="HIS_KIN"/>
    <property type="match status" value="1"/>
</dbReference>
<dbReference type="InterPro" id="IPR050482">
    <property type="entry name" value="Sensor_HK_TwoCompSys"/>
</dbReference>
<evidence type="ECO:0000256" key="11">
    <source>
        <dbReference type="ARBA" id="ARBA00023004"/>
    </source>
</evidence>
<dbReference type="GO" id="GO:0005737">
    <property type="term" value="C:cytoplasm"/>
    <property type="evidence" value="ECO:0007669"/>
    <property type="project" value="UniProtKB-SubCell"/>
</dbReference>
<comment type="subcellular location">
    <subcellularLocation>
        <location evidence="3">Cytoplasm</location>
    </subcellularLocation>
</comment>
<dbReference type="AlphaFoldDB" id="A0A173MMJ4"/>
<reference evidence="20" key="1">
    <citation type="submission" date="2017-01" db="EMBL/GenBank/DDBJ databases">
        <authorList>
            <person name="Varghese N."/>
            <person name="Submissions S."/>
        </authorList>
    </citation>
    <scope>NUCLEOTIDE SEQUENCE [LARGE SCALE GENOMIC DNA]</scope>
    <source>
        <strain evidence="20">DSM 21054</strain>
    </source>
</reference>
<keyword evidence="6" id="KW-0004">4Fe-4S</keyword>
<evidence type="ECO:0000256" key="15">
    <source>
        <dbReference type="ARBA" id="ARBA00030800"/>
    </source>
</evidence>
<evidence type="ECO:0000256" key="6">
    <source>
        <dbReference type="ARBA" id="ARBA00022485"/>
    </source>
</evidence>
<keyword evidence="16" id="KW-0812">Transmembrane</keyword>
<evidence type="ECO:0000256" key="4">
    <source>
        <dbReference type="ARBA" id="ARBA00012438"/>
    </source>
</evidence>
<dbReference type="GO" id="GO:0046983">
    <property type="term" value="F:protein dimerization activity"/>
    <property type="evidence" value="ECO:0007669"/>
    <property type="project" value="InterPro"/>
</dbReference>
<keyword evidence="20" id="KW-1185">Reference proteome</keyword>
<evidence type="ECO:0000256" key="9">
    <source>
        <dbReference type="ARBA" id="ARBA00022723"/>
    </source>
</evidence>
<keyword evidence="17" id="KW-0732">Signal</keyword>
<gene>
    <name evidence="19" type="ORF">SAMN05421788_101164</name>
</gene>
<evidence type="ECO:0000313" key="19">
    <source>
        <dbReference type="EMBL" id="SIS60344.1"/>
    </source>
</evidence>
<dbReference type="OrthoDB" id="617348at2"/>
<dbReference type="RefSeq" id="WP_076374737.1">
    <property type="nucleotide sequence ID" value="NZ_AP017422.1"/>
</dbReference>
<dbReference type="SUPFAM" id="SSF55874">
    <property type="entry name" value="ATPase domain of HSP90 chaperone/DNA topoisomerase II/histidine kinase"/>
    <property type="match status" value="1"/>
</dbReference>
<dbReference type="GO" id="GO:0016020">
    <property type="term" value="C:membrane"/>
    <property type="evidence" value="ECO:0007669"/>
    <property type="project" value="InterPro"/>
</dbReference>
<dbReference type="KEGG" id="fln:FLA_4753"/>
<dbReference type="InterPro" id="IPR019734">
    <property type="entry name" value="TPR_rpt"/>
</dbReference>
<accession>A0A173MMJ4</accession>
<keyword evidence="16" id="KW-0472">Membrane</keyword>
<dbReference type="Gene3D" id="3.30.565.10">
    <property type="entry name" value="Histidine kinase-like ATPase, C-terminal domain"/>
    <property type="match status" value="1"/>
</dbReference>
<keyword evidence="10 19" id="KW-0418">Kinase</keyword>
<evidence type="ECO:0000256" key="7">
    <source>
        <dbReference type="ARBA" id="ARBA00022490"/>
    </source>
</evidence>